<dbReference type="RefSeq" id="WP_044573674.1">
    <property type="nucleotide sequence ID" value="NZ_CP013745.1"/>
</dbReference>
<accession>A0A0U3R0N7</accession>
<protein>
    <submittedName>
        <fullName evidence="1">Uncharacterized protein</fullName>
    </submittedName>
</protein>
<dbReference type="KEGG" id="arw:MB46_08885"/>
<dbReference type="EMBL" id="FNTV01000001">
    <property type="protein sequence ID" value="SEE10616.1"/>
    <property type="molecule type" value="Genomic_DNA"/>
</dbReference>
<dbReference type="OrthoDB" id="4965096at2"/>
<organism evidence="1 2">
    <name type="scientific">Arthrobacter alpinus</name>
    <dbReference type="NCBI Taxonomy" id="656366"/>
    <lineage>
        <taxon>Bacteria</taxon>
        <taxon>Bacillati</taxon>
        <taxon>Actinomycetota</taxon>
        <taxon>Actinomycetes</taxon>
        <taxon>Micrococcales</taxon>
        <taxon>Micrococcaceae</taxon>
        <taxon>Arthrobacter</taxon>
    </lineage>
</organism>
<sequence>MTQLPAAYTEYLQGKSEAFVDTIMPVMLQSVAEKTHGVHVVVSAHVVQAHTDETIPFGEIREAVD</sequence>
<name>A0A0U3R0N7_9MICC</name>
<evidence type="ECO:0000313" key="2">
    <source>
        <dbReference type="Proteomes" id="UP000182725"/>
    </source>
</evidence>
<proteinExistence type="predicted"/>
<reference evidence="1 2" key="1">
    <citation type="submission" date="2016-10" db="EMBL/GenBank/DDBJ databases">
        <authorList>
            <person name="de Groot N.N."/>
        </authorList>
    </citation>
    <scope>NUCLEOTIDE SEQUENCE [LARGE SCALE GENOMIC DNA]</scope>
    <source>
        <strain evidence="1 2">DSM 22274</strain>
    </source>
</reference>
<gene>
    <name evidence="1" type="ORF">SAMN04489740_0671</name>
</gene>
<dbReference type="Proteomes" id="UP000182725">
    <property type="component" value="Unassembled WGS sequence"/>
</dbReference>
<evidence type="ECO:0000313" key="1">
    <source>
        <dbReference type="EMBL" id="SEE10616.1"/>
    </source>
</evidence>
<dbReference type="AlphaFoldDB" id="A0A0U3R0N7"/>
<accession>A0A1H5G4G3</accession>